<evidence type="ECO:0000313" key="3">
    <source>
        <dbReference type="Proteomes" id="UP000596083"/>
    </source>
</evidence>
<dbReference type="Proteomes" id="UP000596083">
    <property type="component" value="Plasmid plas-002"/>
</dbReference>
<evidence type="ECO:0008006" key="4">
    <source>
        <dbReference type="Google" id="ProtNLM"/>
    </source>
</evidence>
<sequence length="84" mass="8975">MKYAYVALALGLMASTASAQQVLDDSIAKVGEVNAKAAMAAVMDKLKDPMSAQFKSFVHPDPMYQQYPQNIVCGMVNAKNGFGS</sequence>
<proteinExistence type="predicted"/>
<evidence type="ECO:0000313" key="2">
    <source>
        <dbReference type="EMBL" id="QQM33115.1"/>
    </source>
</evidence>
<organism evidence="2 3">
    <name type="scientific">Martelella lutilitoris</name>
    <dbReference type="NCBI Taxonomy" id="2583532"/>
    <lineage>
        <taxon>Bacteria</taxon>
        <taxon>Pseudomonadati</taxon>
        <taxon>Pseudomonadota</taxon>
        <taxon>Alphaproteobacteria</taxon>
        <taxon>Hyphomicrobiales</taxon>
        <taxon>Aurantimonadaceae</taxon>
        <taxon>Martelella</taxon>
    </lineage>
</organism>
<keyword evidence="2" id="KW-0614">Plasmid</keyword>
<name>A0A7T7HPR6_9HYPH</name>
<dbReference type="AlphaFoldDB" id="A0A7T7HPR6"/>
<feature type="chain" id="PRO_5032931849" description="DUF4864 domain-containing protein" evidence="1">
    <location>
        <begin position="20"/>
        <end position="84"/>
    </location>
</feature>
<dbReference type="EMBL" id="CP066788">
    <property type="protein sequence ID" value="QQM33115.1"/>
    <property type="molecule type" value="Genomic_DNA"/>
</dbReference>
<protein>
    <recommendedName>
        <fullName evidence="4">DUF4864 domain-containing protein</fullName>
    </recommendedName>
</protein>
<gene>
    <name evidence="2" type="ORF">JET14_21930</name>
</gene>
<dbReference type="KEGG" id="mlut:JET14_21930"/>
<accession>A0A7T7HPR6</accession>
<evidence type="ECO:0000256" key="1">
    <source>
        <dbReference type="SAM" id="SignalP"/>
    </source>
</evidence>
<feature type="signal peptide" evidence="1">
    <location>
        <begin position="1"/>
        <end position="19"/>
    </location>
</feature>
<dbReference type="RefSeq" id="WP_200338452.1">
    <property type="nucleotide sequence ID" value="NZ_CP066788.1"/>
</dbReference>
<geneLocation type="plasmid" evidence="2 3">
    <name>plas-002</name>
</geneLocation>
<keyword evidence="1" id="KW-0732">Signal</keyword>
<reference evidence="2 3" key="1">
    <citation type="submission" date="2020-12" db="EMBL/GenBank/DDBJ databases">
        <authorList>
            <person name="Zheng R.K."/>
            <person name="Sun C.M."/>
        </authorList>
    </citation>
    <scope>NUCLEOTIDE SEQUENCE [LARGE SCALE GENOMIC DNA]</scope>
    <source>
        <strain evidence="2 3">ZRK001</strain>
        <plasmid evidence="2 3">plas-002</plasmid>
    </source>
</reference>